<name>A0A8J2L8F0_9HEXA</name>
<feature type="non-terminal residue" evidence="1">
    <location>
        <position position="1"/>
    </location>
</feature>
<dbReference type="Proteomes" id="UP000708208">
    <property type="component" value="Unassembled WGS sequence"/>
</dbReference>
<sequence>INWIALVQNIFKILDLEEPEIDVYFPCYQFFYELGNLIEETGRRTVSNYLISSFAVDFKLKYLALENSPYEYPTR</sequence>
<evidence type="ECO:0000313" key="1">
    <source>
        <dbReference type="EMBL" id="CAG7827095.1"/>
    </source>
</evidence>
<dbReference type="EMBL" id="CAJVCH010542242">
    <property type="protein sequence ID" value="CAG7827095.1"/>
    <property type="molecule type" value="Genomic_DNA"/>
</dbReference>
<reference evidence="1" key="1">
    <citation type="submission" date="2021-06" db="EMBL/GenBank/DDBJ databases">
        <authorList>
            <person name="Hodson N. C."/>
            <person name="Mongue J. A."/>
            <person name="Jaron S. K."/>
        </authorList>
    </citation>
    <scope>NUCLEOTIDE SEQUENCE</scope>
</reference>
<keyword evidence="2" id="KW-1185">Reference proteome</keyword>
<protein>
    <submittedName>
        <fullName evidence="1">Uncharacterized protein</fullName>
    </submittedName>
</protein>
<proteinExistence type="predicted"/>
<accession>A0A8J2L8F0</accession>
<organism evidence="1 2">
    <name type="scientific">Allacma fusca</name>
    <dbReference type="NCBI Taxonomy" id="39272"/>
    <lineage>
        <taxon>Eukaryota</taxon>
        <taxon>Metazoa</taxon>
        <taxon>Ecdysozoa</taxon>
        <taxon>Arthropoda</taxon>
        <taxon>Hexapoda</taxon>
        <taxon>Collembola</taxon>
        <taxon>Symphypleona</taxon>
        <taxon>Sminthuridae</taxon>
        <taxon>Allacma</taxon>
    </lineage>
</organism>
<dbReference type="AlphaFoldDB" id="A0A8J2L8F0"/>
<evidence type="ECO:0000313" key="2">
    <source>
        <dbReference type="Proteomes" id="UP000708208"/>
    </source>
</evidence>
<gene>
    <name evidence="1" type="ORF">AFUS01_LOCUS37103</name>
</gene>
<comment type="caution">
    <text evidence="1">The sequence shown here is derived from an EMBL/GenBank/DDBJ whole genome shotgun (WGS) entry which is preliminary data.</text>
</comment>